<dbReference type="SUPFAM" id="SSF53613">
    <property type="entry name" value="Ribokinase-like"/>
    <property type="match status" value="1"/>
</dbReference>
<feature type="binding site" evidence="9">
    <location>
        <position position="244"/>
    </location>
    <ligand>
        <name>K(+)</name>
        <dbReference type="ChEBI" id="CHEBI:29103"/>
    </ligand>
</feature>
<dbReference type="PANTHER" id="PTHR10584">
    <property type="entry name" value="SUGAR KINASE"/>
    <property type="match status" value="1"/>
</dbReference>
<dbReference type="PRINTS" id="PR00990">
    <property type="entry name" value="RIBOKINASE"/>
</dbReference>
<dbReference type="EMBL" id="WMBR01000002">
    <property type="protein sequence ID" value="MXP21762.1"/>
    <property type="molecule type" value="Genomic_DNA"/>
</dbReference>
<gene>
    <name evidence="9" type="primary">rbsK</name>
    <name evidence="11" type="ORF">GIY30_10420</name>
</gene>
<feature type="binding site" evidence="9">
    <location>
        <position position="281"/>
    </location>
    <ligand>
        <name>K(+)</name>
        <dbReference type="ChEBI" id="CHEBI:29103"/>
    </ligand>
</feature>
<dbReference type="Gene3D" id="3.40.1190.20">
    <property type="match status" value="1"/>
</dbReference>
<feature type="binding site" evidence="9">
    <location>
        <begin position="247"/>
        <end position="248"/>
    </location>
    <ligand>
        <name>ATP</name>
        <dbReference type="ChEBI" id="CHEBI:30616"/>
    </ligand>
</feature>
<evidence type="ECO:0000256" key="4">
    <source>
        <dbReference type="ARBA" id="ARBA00022777"/>
    </source>
</evidence>
<feature type="binding site" evidence="9">
    <location>
        <position position="140"/>
    </location>
    <ligand>
        <name>substrate</name>
    </ligand>
</feature>
<feature type="binding site" evidence="9">
    <location>
        <position position="242"/>
    </location>
    <ligand>
        <name>K(+)</name>
        <dbReference type="ChEBI" id="CHEBI:29103"/>
    </ligand>
</feature>
<comment type="subcellular location">
    <subcellularLocation>
        <location evidence="9">Cytoplasm</location>
    </subcellularLocation>
</comment>
<evidence type="ECO:0000256" key="6">
    <source>
        <dbReference type="ARBA" id="ARBA00022842"/>
    </source>
</evidence>
<evidence type="ECO:0000313" key="11">
    <source>
        <dbReference type="EMBL" id="MXP21762.1"/>
    </source>
</evidence>
<feature type="binding site" evidence="9">
    <location>
        <begin position="42"/>
        <end position="46"/>
    </location>
    <ligand>
        <name>substrate</name>
    </ligand>
</feature>
<dbReference type="InterPro" id="IPR002139">
    <property type="entry name" value="Ribo/fructo_kinase"/>
</dbReference>
<dbReference type="AlphaFoldDB" id="A0A6L7GQ80"/>
<keyword evidence="3 9" id="KW-0547">Nucleotide-binding</keyword>
<keyword evidence="2 9" id="KW-0479">Metal-binding</keyword>
<comment type="similarity">
    <text evidence="9">Belongs to the carbohydrate kinase PfkB family. Ribokinase subfamily.</text>
</comment>
<keyword evidence="5 9" id="KW-0067">ATP-binding</keyword>
<feature type="binding site" evidence="9">
    <location>
        <begin position="216"/>
        <end position="221"/>
    </location>
    <ligand>
        <name>ATP</name>
        <dbReference type="ChEBI" id="CHEBI:30616"/>
    </ligand>
</feature>
<keyword evidence="6 9" id="KW-0460">Magnesium</keyword>
<comment type="function">
    <text evidence="9">Catalyzes the phosphorylation of ribose at O-5 in a reaction requiring ATP and magnesium. The resulting D-ribose-5-phosphate can then be used either for sythesis of nucleotides, histidine, and tryptophan, or as a component of the pentose phosphate pathway.</text>
</comment>
<evidence type="ECO:0000313" key="12">
    <source>
        <dbReference type="Proteomes" id="UP000475545"/>
    </source>
</evidence>
<comment type="caution">
    <text evidence="9">Lacks conserved residue(s) required for the propagation of feature annotation.</text>
</comment>
<evidence type="ECO:0000256" key="8">
    <source>
        <dbReference type="ARBA" id="ARBA00023277"/>
    </source>
</evidence>
<dbReference type="GO" id="GO:0019303">
    <property type="term" value="P:D-ribose catabolic process"/>
    <property type="evidence" value="ECO:0007669"/>
    <property type="project" value="UniProtKB-UniRule"/>
</dbReference>
<dbReference type="UniPathway" id="UPA00916">
    <property type="reaction ID" value="UER00889"/>
</dbReference>
<feature type="binding site" evidence="9">
    <location>
        <position position="278"/>
    </location>
    <ligand>
        <name>K(+)</name>
        <dbReference type="ChEBI" id="CHEBI:29103"/>
    </ligand>
</feature>
<protein>
    <recommendedName>
        <fullName evidence="9">Ribokinase</fullName>
        <shortName evidence="9">RK</shortName>
        <ecNumber evidence="9">2.7.1.15</ecNumber>
    </recommendedName>
</protein>
<organism evidence="11 12">
    <name type="scientific">Gordonia mangrovi</name>
    <dbReference type="NCBI Taxonomy" id="2665643"/>
    <lineage>
        <taxon>Bacteria</taxon>
        <taxon>Bacillati</taxon>
        <taxon>Actinomycetota</taxon>
        <taxon>Actinomycetes</taxon>
        <taxon>Mycobacteriales</taxon>
        <taxon>Gordoniaceae</taxon>
        <taxon>Gordonia</taxon>
    </lineage>
</organism>
<comment type="pathway">
    <text evidence="9">Carbohydrate metabolism; D-ribose degradation; D-ribose 5-phosphate from beta-D-ribopyranose: step 2/2.</text>
</comment>
<dbReference type="GO" id="GO:0005829">
    <property type="term" value="C:cytosol"/>
    <property type="evidence" value="ECO:0007669"/>
    <property type="project" value="TreeGrafter"/>
</dbReference>
<comment type="catalytic activity">
    <reaction evidence="9">
        <text>D-ribose + ATP = D-ribose 5-phosphate + ADP + H(+)</text>
        <dbReference type="Rhea" id="RHEA:13697"/>
        <dbReference type="ChEBI" id="CHEBI:15378"/>
        <dbReference type="ChEBI" id="CHEBI:30616"/>
        <dbReference type="ChEBI" id="CHEBI:47013"/>
        <dbReference type="ChEBI" id="CHEBI:78346"/>
        <dbReference type="ChEBI" id="CHEBI:456216"/>
        <dbReference type="EC" id="2.7.1.15"/>
    </reaction>
</comment>
<evidence type="ECO:0000256" key="1">
    <source>
        <dbReference type="ARBA" id="ARBA00022679"/>
    </source>
</evidence>
<dbReference type="HAMAP" id="MF_01987">
    <property type="entry name" value="Ribokinase"/>
    <property type="match status" value="1"/>
</dbReference>
<dbReference type="Pfam" id="PF00294">
    <property type="entry name" value="PfkB"/>
    <property type="match status" value="1"/>
</dbReference>
<dbReference type="InterPro" id="IPR029056">
    <property type="entry name" value="Ribokinase-like"/>
</dbReference>
<feature type="domain" description="Carbohydrate kinase PfkB" evidence="10">
    <location>
        <begin position="6"/>
        <end position="279"/>
    </location>
</feature>
<proteinExistence type="inferred from homology"/>
<feature type="active site" description="Proton acceptor" evidence="9">
    <location>
        <position position="248"/>
    </location>
</feature>
<keyword evidence="4 9" id="KW-0418">Kinase</keyword>
<comment type="caution">
    <text evidence="11">The sequence shown here is derived from an EMBL/GenBank/DDBJ whole genome shotgun (WGS) entry which is preliminary data.</text>
</comment>
<feature type="binding site" evidence="9">
    <location>
        <position position="248"/>
    </location>
    <ligand>
        <name>substrate</name>
    </ligand>
</feature>
<dbReference type="InterPro" id="IPR011611">
    <property type="entry name" value="PfkB_dom"/>
</dbReference>
<evidence type="ECO:0000256" key="3">
    <source>
        <dbReference type="ARBA" id="ARBA00022741"/>
    </source>
</evidence>
<accession>A0A6L7GQ80</accession>
<reference evidence="11 12" key="1">
    <citation type="submission" date="2019-11" db="EMBL/GenBank/DDBJ databases">
        <title>Gordonia sp. nov., a novel actinobacterium isolated from mangrove soil in Hainan.</title>
        <authorList>
            <person name="Huang X."/>
            <person name="Xie Y."/>
            <person name="Chu X."/>
            <person name="Xiao K."/>
        </authorList>
    </citation>
    <scope>NUCLEOTIDE SEQUENCE [LARGE SCALE GENOMIC DNA]</scope>
    <source>
        <strain evidence="11 12">HNM0687</strain>
    </source>
</reference>
<keyword evidence="9" id="KW-0963">Cytoplasm</keyword>
<dbReference type="GO" id="GO:0046872">
    <property type="term" value="F:metal ion binding"/>
    <property type="evidence" value="ECO:0007669"/>
    <property type="project" value="UniProtKB-KW"/>
</dbReference>
<evidence type="ECO:0000256" key="9">
    <source>
        <dbReference type="HAMAP-Rule" id="MF_01987"/>
    </source>
</evidence>
<dbReference type="PANTHER" id="PTHR10584:SF166">
    <property type="entry name" value="RIBOKINASE"/>
    <property type="match status" value="1"/>
</dbReference>
<keyword evidence="8 9" id="KW-0119">Carbohydrate metabolism</keyword>
<dbReference type="EC" id="2.7.1.15" evidence="9"/>
<evidence type="ECO:0000256" key="7">
    <source>
        <dbReference type="ARBA" id="ARBA00022958"/>
    </source>
</evidence>
<dbReference type="RefSeq" id="WP_160901914.1">
    <property type="nucleotide sequence ID" value="NZ_CP102850.1"/>
</dbReference>
<evidence type="ECO:0000256" key="2">
    <source>
        <dbReference type="ARBA" id="ARBA00022723"/>
    </source>
</evidence>
<keyword evidence="7 9" id="KW-0630">Potassium</keyword>
<keyword evidence="12" id="KW-1185">Reference proteome</keyword>
<dbReference type="Proteomes" id="UP000475545">
    <property type="component" value="Unassembled WGS sequence"/>
</dbReference>
<keyword evidence="1 9" id="KW-0808">Transferase</keyword>
<feature type="binding site" evidence="9">
    <location>
        <begin position="14"/>
        <end position="16"/>
    </location>
    <ligand>
        <name>substrate</name>
    </ligand>
</feature>
<dbReference type="GO" id="GO:0004747">
    <property type="term" value="F:ribokinase activity"/>
    <property type="evidence" value="ECO:0007669"/>
    <property type="project" value="UniProtKB-UniRule"/>
</dbReference>
<feature type="binding site" evidence="9">
    <location>
        <position position="184"/>
    </location>
    <ligand>
        <name>ATP</name>
        <dbReference type="ChEBI" id="CHEBI:30616"/>
    </ligand>
</feature>
<name>A0A6L7GQ80_9ACTN</name>
<evidence type="ECO:0000256" key="5">
    <source>
        <dbReference type="ARBA" id="ARBA00022840"/>
    </source>
</evidence>
<dbReference type="GO" id="GO:0005524">
    <property type="term" value="F:ATP binding"/>
    <property type="evidence" value="ECO:0007669"/>
    <property type="project" value="UniProtKB-UniRule"/>
</dbReference>
<evidence type="ECO:0000259" key="10">
    <source>
        <dbReference type="Pfam" id="PF00294"/>
    </source>
</evidence>
<comment type="subunit">
    <text evidence="9">Homodimer.</text>
</comment>
<sequence length="285" mass="29481">MNSPVDVAVVGTLNVDLIIRVTRMPDVGETVLGRSVSQRLGGKGANQALAAAGLAPTALIGAVGRDEEGERLLAGQRAGGVDVTHVFRADGASGRAFIEVDDAGDNRIIVSPGANRLLRPTQVRPALDAVSPKVVLTQLESPPEITEAVTAWCSGHARRLLLNPSPVTDLPTYVLAAADPLVVNEHEARFYAPADTDDPDALARSLLAVAGSAVITLGAEGAVVAEGDTVRRIDVEQVRVVDTTGAGDMFAGVLAAHLTRDVELGAATELAAAAATEYVARPREI</sequence>
<dbReference type="CDD" id="cd01174">
    <property type="entry name" value="ribokinase"/>
    <property type="match status" value="1"/>
</dbReference>
<dbReference type="InterPro" id="IPR011877">
    <property type="entry name" value="Ribokinase"/>
</dbReference>
<comment type="cofactor">
    <cofactor evidence="9">
        <name>Mg(2+)</name>
        <dbReference type="ChEBI" id="CHEBI:18420"/>
    </cofactor>
    <text evidence="9">Requires a divalent cation, most likely magnesium in vivo, as an electrophilic catalyst to aid phosphoryl group transfer. It is the chelate of the metal and the nucleotide that is the actual substrate.</text>
</comment>
<comment type="activity regulation">
    <text evidence="9">Activated by a monovalent cation that binds near, but not in, the active site. The most likely occupant of the site in vivo is potassium. Ion binding induces a conformational change that may alter substrate affinity.</text>
</comment>